<name>A0AAC9LIS6_9FLAO</name>
<evidence type="ECO:0000313" key="2">
    <source>
        <dbReference type="EMBL" id="APX99390.1"/>
    </source>
</evidence>
<accession>A0AAC9LIS6</accession>
<keyword evidence="1" id="KW-1133">Transmembrane helix</keyword>
<keyword evidence="1" id="KW-0472">Membrane</keyword>
<evidence type="ECO:0008006" key="4">
    <source>
        <dbReference type="Google" id="ProtNLM"/>
    </source>
</evidence>
<keyword evidence="1" id="KW-0812">Transmembrane</keyword>
<proteinExistence type="predicted"/>
<feature type="transmembrane region" description="Helical" evidence="1">
    <location>
        <begin position="49"/>
        <end position="66"/>
    </location>
</feature>
<dbReference type="EMBL" id="CP019352">
    <property type="protein sequence ID" value="APX99390.1"/>
    <property type="molecule type" value="Genomic_DNA"/>
</dbReference>
<sequence length="128" mass="14808">MKNKKLNNTITFFIALVWLVNGLYCKILNQVPRHEAIVAKVLNTAHSRALIIIIGVLEVFMAVWILSRYKQKCNAITQIVIILTMNSLELLKASNLLLWHNFNIVFALLFCSLIYYNSFHFNLIKDNV</sequence>
<dbReference type="InterPro" id="IPR025695">
    <property type="entry name" value="DoxX-like"/>
</dbReference>
<reference evidence="2 3" key="1">
    <citation type="submission" date="2017-01" db="EMBL/GenBank/DDBJ databases">
        <title>Complete genome of Lacinutrix venerupis DOK2-8 isolated from seawater in Dokdo.</title>
        <authorList>
            <person name="Chi W.-J."/>
            <person name="Kim J.H."/>
        </authorList>
    </citation>
    <scope>NUCLEOTIDE SEQUENCE [LARGE SCALE GENOMIC DNA]</scope>
    <source>
        <strain evidence="2 3">DOK2-8</strain>
    </source>
</reference>
<dbReference type="AlphaFoldDB" id="A0AAC9LIS6"/>
<evidence type="ECO:0000313" key="3">
    <source>
        <dbReference type="Proteomes" id="UP000187506"/>
    </source>
</evidence>
<keyword evidence="3" id="KW-1185">Reference proteome</keyword>
<feature type="transmembrane region" description="Helical" evidence="1">
    <location>
        <begin position="97"/>
        <end position="116"/>
    </location>
</feature>
<dbReference type="Pfam" id="PF13781">
    <property type="entry name" value="DoxX_3"/>
    <property type="match status" value="1"/>
</dbReference>
<dbReference type="KEGG" id="lvn:BWR22_03385"/>
<dbReference type="RefSeq" id="WP_076732029.1">
    <property type="nucleotide sequence ID" value="NZ_CP019352.1"/>
</dbReference>
<gene>
    <name evidence="2" type="ORF">BWR22_03385</name>
</gene>
<protein>
    <recommendedName>
        <fullName evidence="4">DoxX-like protein</fullName>
    </recommendedName>
</protein>
<evidence type="ECO:0000256" key="1">
    <source>
        <dbReference type="SAM" id="Phobius"/>
    </source>
</evidence>
<organism evidence="2 3">
    <name type="scientific">Lacinutrix venerupis</name>
    <dbReference type="NCBI Taxonomy" id="1486034"/>
    <lineage>
        <taxon>Bacteria</taxon>
        <taxon>Pseudomonadati</taxon>
        <taxon>Bacteroidota</taxon>
        <taxon>Flavobacteriia</taxon>
        <taxon>Flavobacteriales</taxon>
        <taxon>Flavobacteriaceae</taxon>
        <taxon>Lacinutrix</taxon>
    </lineage>
</organism>
<dbReference type="Proteomes" id="UP000187506">
    <property type="component" value="Chromosome"/>
</dbReference>